<accession>A0A380KF82</accession>
<proteinExistence type="predicted"/>
<gene>
    <name evidence="1" type="ORF">NCTC12224_02344</name>
</gene>
<dbReference type="Proteomes" id="UP000254924">
    <property type="component" value="Unassembled WGS sequence"/>
</dbReference>
<dbReference type="EMBL" id="UHFN01000007">
    <property type="protein sequence ID" value="SUN63269.1"/>
    <property type="molecule type" value="Genomic_DNA"/>
</dbReference>
<keyword evidence="2" id="KW-1185">Reference proteome</keyword>
<dbReference type="AlphaFoldDB" id="A0A380KF82"/>
<organism evidence="1 2">
    <name type="scientific">Streptococcus hyointestinalis</name>
    <dbReference type="NCBI Taxonomy" id="1337"/>
    <lineage>
        <taxon>Bacteria</taxon>
        <taxon>Bacillati</taxon>
        <taxon>Bacillota</taxon>
        <taxon>Bacilli</taxon>
        <taxon>Lactobacillales</taxon>
        <taxon>Streptococcaceae</taxon>
        <taxon>Streptococcus</taxon>
    </lineage>
</organism>
<protein>
    <submittedName>
        <fullName evidence="1">Uncharacterized protein</fullName>
    </submittedName>
</protein>
<sequence length="73" mass="9316">MNTLDFDYLFWVVKPLICQLQVRCDEERREDILRESKLLFYRLVRQYPELLEDKERFYRYYIWAMKRELMIGK</sequence>
<name>A0A380KF82_9STRE</name>
<reference evidence="1 2" key="1">
    <citation type="submission" date="2018-06" db="EMBL/GenBank/DDBJ databases">
        <authorList>
            <consortium name="Pathogen Informatics"/>
            <person name="Doyle S."/>
        </authorList>
    </citation>
    <scope>NUCLEOTIDE SEQUENCE [LARGE SCALE GENOMIC DNA]</scope>
    <source>
        <strain evidence="1 2">NCTC12224</strain>
    </source>
</reference>
<evidence type="ECO:0000313" key="2">
    <source>
        <dbReference type="Proteomes" id="UP000254924"/>
    </source>
</evidence>
<evidence type="ECO:0000313" key="1">
    <source>
        <dbReference type="EMBL" id="SUN63269.1"/>
    </source>
</evidence>